<reference evidence="1" key="1">
    <citation type="submission" date="2014-09" db="EMBL/GenBank/DDBJ databases">
        <authorList>
            <person name="Magalhaes I.L.F."/>
            <person name="Oliveira U."/>
            <person name="Santos F.R."/>
            <person name="Vidigal T.H.D.A."/>
            <person name="Brescovit A.D."/>
            <person name="Santos A.J."/>
        </authorList>
    </citation>
    <scope>NUCLEOTIDE SEQUENCE</scope>
    <source>
        <tissue evidence="1">Shoot tissue taken approximately 20 cm above the soil surface</tissue>
    </source>
</reference>
<dbReference type="AlphaFoldDB" id="A0A0A8YT78"/>
<protein>
    <submittedName>
        <fullName evidence="1">Uncharacterized protein</fullName>
    </submittedName>
</protein>
<accession>A0A0A8YT78</accession>
<sequence>MIFVRTVHARNLGKQLYNLQQTNGARIGTRLLILNTSHVQNLCKSASSPLGLPHQLISAMTPGYEEAGGSNGMSSPGSNCSSANPRMPSPCYPCLRRRSGAGARICTRCRSGCTCRAGSRGTPRR</sequence>
<evidence type="ECO:0000313" key="1">
    <source>
        <dbReference type="EMBL" id="JAD29771.1"/>
    </source>
</evidence>
<dbReference type="EMBL" id="GBRH01268124">
    <property type="protein sequence ID" value="JAD29771.1"/>
    <property type="molecule type" value="Transcribed_RNA"/>
</dbReference>
<proteinExistence type="predicted"/>
<organism evidence="1">
    <name type="scientific">Arundo donax</name>
    <name type="common">Giant reed</name>
    <name type="synonym">Donax arundinaceus</name>
    <dbReference type="NCBI Taxonomy" id="35708"/>
    <lineage>
        <taxon>Eukaryota</taxon>
        <taxon>Viridiplantae</taxon>
        <taxon>Streptophyta</taxon>
        <taxon>Embryophyta</taxon>
        <taxon>Tracheophyta</taxon>
        <taxon>Spermatophyta</taxon>
        <taxon>Magnoliopsida</taxon>
        <taxon>Liliopsida</taxon>
        <taxon>Poales</taxon>
        <taxon>Poaceae</taxon>
        <taxon>PACMAD clade</taxon>
        <taxon>Arundinoideae</taxon>
        <taxon>Arundineae</taxon>
        <taxon>Arundo</taxon>
    </lineage>
</organism>
<reference evidence="1" key="2">
    <citation type="journal article" date="2015" name="Data Brief">
        <title>Shoot transcriptome of the giant reed, Arundo donax.</title>
        <authorList>
            <person name="Barrero R.A."/>
            <person name="Guerrero F.D."/>
            <person name="Moolhuijzen P."/>
            <person name="Goolsby J.A."/>
            <person name="Tidwell J."/>
            <person name="Bellgard S.E."/>
            <person name="Bellgard M.I."/>
        </authorList>
    </citation>
    <scope>NUCLEOTIDE SEQUENCE</scope>
    <source>
        <tissue evidence="1">Shoot tissue taken approximately 20 cm above the soil surface</tissue>
    </source>
</reference>
<name>A0A0A8YT78_ARUDO</name>